<sequence length="314" mass="33285">MTSAARKRVQALSEQLVNRPRSTGTFEDIPNIPRVAGDSKGARTKGKVVIITGCNSPLGIGRASAHHFANNEAKAIFMCDLNTDHLETHKREINSLYPGVDIHPRQVDAGEEKDVEGVVNEALEKYGRLDVFFANAGISVNPKSVLDSSAEDFMDVMKINALSVFLAVKHAARGMLQTSPTKKYPSGSIVSVASSAGLRSNAGATDYSASKAAVISIMQTTCYQLAGTGIRCNAICPGIIETGMTAPMYEYARSRGTENKIGQLNPLQRGGVADEIARVALFLGSDEASYVNGQAWAVCGGLTAGHPFVPGKLA</sequence>
<dbReference type="PRINTS" id="PR00081">
    <property type="entry name" value="GDHRDH"/>
</dbReference>
<dbReference type="SUPFAM" id="SSF51735">
    <property type="entry name" value="NAD(P)-binding Rossmann-fold domains"/>
    <property type="match status" value="1"/>
</dbReference>
<keyword evidence="2" id="KW-0521">NADP</keyword>
<evidence type="ECO:0000256" key="3">
    <source>
        <dbReference type="ARBA" id="ARBA00023002"/>
    </source>
</evidence>
<dbReference type="EMBL" id="JAXOVC010000014">
    <property type="protein sequence ID" value="KAK4494100.1"/>
    <property type="molecule type" value="Genomic_DNA"/>
</dbReference>
<dbReference type="Gene3D" id="3.40.50.720">
    <property type="entry name" value="NAD(P)-binding Rossmann-like Domain"/>
    <property type="match status" value="1"/>
</dbReference>
<comment type="similarity">
    <text evidence="1">Belongs to the short-chain dehydrogenases/reductases (SDR) family.</text>
</comment>
<dbReference type="InterPro" id="IPR002347">
    <property type="entry name" value="SDR_fam"/>
</dbReference>
<dbReference type="Pfam" id="PF13561">
    <property type="entry name" value="adh_short_C2"/>
    <property type="match status" value="1"/>
</dbReference>
<dbReference type="PANTHER" id="PTHR43180">
    <property type="entry name" value="3-OXOACYL-(ACYL-CARRIER-PROTEIN) REDUCTASE (AFU_ORTHOLOGUE AFUA_6G11210)"/>
    <property type="match status" value="1"/>
</dbReference>
<dbReference type="CDD" id="cd05233">
    <property type="entry name" value="SDR_c"/>
    <property type="match status" value="1"/>
</dbReference>
<dbReference type="PROSITE" id="PS00061">
    <property type="entry name" value="ADH_SHORT"/>
    <property type="match status" value="1"/>
</dbReference>
<evidence type="ECO:0000313" key="5">
    <source>
        <dbReference type="Proteomes" id="UP001305779"/>
    </source>
</evidence>
<dbReference type="PANTHER" id="PTHR43180:SF66">
    <property type="entry name" value="SHORT-CHAIN DEHYDROGENASE_REDUCTASE FAMILY PROTEIN"/>
    <property type="match status" value="1"/>
</dbReference>
<evidence type="ECO:0000256" key="2">
    <source>
        <dbReference type="ARBA" id="ARBA00022857"/>
    </source>
</evidence>
<proteinExistence type="inferred from homology"/>
<keyword evidence="5" id="KW-1185">Reference proteome</keyword>
<dbReference type="Proteomes" id="UP001305779">
    <property type="component" value="Unassembled WGS sequence"/>
</dbReference>
<reference evidence="4 5" key="1">
    <citation type="journal article" date="2023" name="G3 (Bethesda)">
        <title>A chromosome-level genome assembly of Zasmidium syzygii isolated from banana leaves.</title>
        <authorList>
            <person name="van Westerhoven A.C."/>
            <person name="Mehrabi R."/>
            <person name="Talebi R."/>
            <person name="Steentjes M.B.F."/>
            <person name="Corcolon B."/>
            <person name="Chong P.A."/>
            <person name="Kema G.H.J."/>
            <person name="Seidl M.F."/>
        </authorList>
    </citation>
    <scope>NUCLEOTIDE SEQUENCE [LARGE SCALE GENOMIC DNA]</scope>
    <source>
        <strain evidence="4 5">P124</strain>
    </source>
</reference>
<accession>A0ABR0DY51</accession>
<dbReference type="InterPro" id="IPR020904">
    <property type="entry name" value="Sc_DH/Rdtase_CS"/>
</dbReference>
<organism evidence="4 5">
    <name type="scientific">Zasmidium cellare</name>
    <name type="common">Wine cellar mold</name>
    <name type="synonym">Racodium cellare</name>
    <dbReference type="NCBI Taxonomy" id="395010"/>
    <lineage>
        <taxon>Eukaryota</taxon>
        <taxon>Fungi</taxon>
        <taxon>Dikarya</taxon>
        <taxon>Ascomycota</taxon>
        <taxon>Pezizomycotina</taxon>
        <taxon>Dothideomycetes</taxon>
        <taxon>Dothideomycetidae</taxon>
        <taxon>Mycosphaerellales</taxon>
        <taxon>Mycosphaerellaceae</taxon>
        <taxon>Zasmidium</taxon>
    </lineage>
</organism>
<dbReference type="InterPro" id="IPR036291">
    <property type="entry name" value="NAD(P)-bd_dom_sf"/>
</dbReference>
<dbReference type="PRINTS" id="PR00080">
    <property type="entry name" value="SDRFAMILY"/>
</dbReference>
<keyword evidence="3" id="KW-0560">Oxidoreductase</keyword>
<name>A0ABR0DY51_ZASCE</name>
<evidence type="ECO:0000256" key="1">
    <source>
        <dbReference type="ARBA" id="ARBA00006484"/>
    </source>
</evidence>
<comment type="caution">
    <text evidence="4">The sequence shown here is derived from an EMBL/GenBank/DDBJ whole genome shotgun (WGS) entry which is preliminary data.</text>
</comment>
<gene>
    <name evidence="4" type="ORF">PRZ48_014398</name>
</gene>
<evidence type="ECO:0000313" key="4">
    <source>
        <dbReference type="EMBL" id="KAK4494100.1"/>
    </source>
</evidence>
<protein>
    <submittedName>
        <fullName evidence="4">Uncharacterized protein</fullName>
    </submittedName>
</protein>